<dbReference type="InterPro" id="IPR016842">
    <property type="entry name" value="UCP026546_HTH-CBS"/>
</dbReference>
<comment type="caution">
    <text evidence="4">The sequence shown here is derived from an EMBL/GenBank/DDBJ whole genome shotgun (WGS) entry which is preliminary data.</text>
</comment>
<dbReference type="SMART" id="SM00116">
    <property type="entry name" value="CBS"/>
    <property type="match status" value="2"/>
</dbReference>
<protein>
    <submittedName>
        <fullName evidence="4">Helix-turn-helix transcriptional regulator</fullName>
    </submittedName>
</protein>
<dbReference type="InterPro" id="IPR036390">
    <property type="entry name" value="WH_DNA-bd_sf"/>
</dbReference>
<name>A0A6I0F991_9FIRM</name>
<dbReference type="PANTHER" id="PTHR43080:SF2">
    <property type="entry name" value="CBS DOMAIN-CONTAINING PROTEIN"/>
    <property type="match status" value="1"/>
</dbReference>
<dbReference type="CDD" id="cd04617">
    <property type="entry name" value="CBS_pair_CcpN"/>
    <property type="match status" value="1"/>
</dbReference>
<dbReference type="AlphaFoldDB" id="A0A6I0F991"/>
<dbReference type="InterPro" id="IPR000644">
    <property type="entry name" value="CBS_dom"/>
</dbReference>
<dbReference type="EMBL" id="WBZC01000021">
    <property type="protein sequence ID" value="KAB3535363.1"/>
    <property type="molecule type" value="Genomic_DNA"/>
</dbReference>
<dbReference type="Gene3D" id="3.10.580.10">
    <property type="entry name" value="CBS-domain"/>
    <property type="match status" value="1"/>
</dbReference>
<keyword evidence="1 2" id="KW-0129">CBS domain</keyword>
<dbReference type="OrthoDB" id="9793615at2"/>
<evidence type="ECO:0000256" key="1">
    <source>
        <dbReference type="ARBA" id="ARBA00023122"/>
    </source>
</evidence>
<proteinExistence type="predicted"/>
<feature type="domain" description="CBS" evidence="3">
    <location>
        <begin position="147"/>
        <end position="214"/>
    </location>
</feature>
<feature type="domain" description="CBS" evidence="3">
    <location>
        <begin position="83"/>
        <end position="138"/>
    </location>
</feature>
<dbReference type="Proteomes" id="UP000432715">
    <property type="component" value="Unassembled WGS sequence"/>
</dbReference>
<dbReference type="Gene3D" id="1.10.10.10">
    <property type="entry name" value="Winged helix-like DNA-binding domain superfamily/Winged helix DNA-binding domain"/>
    <property type="match status" value="1"/>
</dbReference>
<dbReference type="PANTHER" id="PTHR43080">
    <property type="entry name" value="CBS DOMAIN-CONTAINING PROTEIN CBSX3, MITOCHONDRIAL"/>
    <property type="match status" value="1"/>
</dbReference>
<sequence>MVEIELTKRQQRIIEIVKELEPITSEQIASMLSVTRSTLRPDLAILTMSGMLDARPKVGYFFSGKTDINLFSQEMKSIRVSDIMSVPVIVSEETSVYDVIVSLFLEDVGTIFVASKGFLVGVVSRKDLLKATLGGNDINKVPVAMIMTRSPNIVTTIKDDNALTAAVKIIDHEVDSLPVVERIIKDGKECLKAIGKVSKSNITKLLVELCRGGA</sequence>
<dbReference type="InterPro" id="IPR046342">
    <property type="entry name" value="CBS_dom_sf"/>
</dbReference>
<dbReference type="InterPro" id="IPR051257">
    <property type="entry name" value="Diverse_CBS-Domain"/>
</dbReference>
<keyword evidence="5" id="KW-1185">Reference proteome</keyword>
<evidence type="ECO:0000259" key="3">
    <source>
        <dbReference type="PROSITE" id="PS51371"/>
    </source>
</evidence>
<dbReference type="PROSITE" id="PS51371">
    <property type="entry name" value="CBS"/>
    <property type="match status" value="2"/>
</dbReference>
<evidence type="ECO:0000256" key="2">
    <source>
        <dbReference type="PROSITE-ProRule" id="PRU00703"/>
    </source>
</evidence>
<evidence type="ECO:0000313" key="5">
    <source>
        <dbReference type="Proteomes" id="UP000432715"/>
    </source>
</evidence>
<dbReference type="SUPFAM" id="SSF54631">
    <property type="entry name" value="CBS-domain pair"/>
    <property type="match status" value="1"/>
</dbReference>
<reference evidence="4 5" key="1">
    <citation type="submission" date="2019-10" db="EMBL/GenBank/DDBJ databases">
        <title>Alkaliphilus serpentinus sp. nov. and Alkaliphilus pronyensis sp. nov., two novel anaerobic alkaliphilic species isolated from the serpentinized-hosted hydrothermal field of the Prony Bay (New Caledonia).</title>
        <authorList>
            <person name="Postec A."/>
        </authorList>
    </citation>
    <scope>NUCLEOTIDE SEQUENCE [LARGE SCALE GENOMIC DNA]</scope>
    <source>
        <strain evidence="4 5">LacV</strain>
    </source>
</reference>
<dbReference type="InterPro" id="IPR013196">
    <property type="entry name" value="HTH_11"/>
</dbReference>
<organism evidence="4 5">
    <name type="scientific">Alkaliphilus pronyensis</name>
    <dbReference type="NCBI Taxonomy" id="1482732"/>
    <lineage>
        <taxon>Bacteria</taxon>
        <taxon>Bacillati</taxon>
        <taxon>Bacillota</taxon>
        <taxon>Clostridia</taxon>
        <taxon>Peptostreptococcales</taxon>
        <taxon>Natronincolaceae</taxon>
        <taxon>Alkaliphilus</taxon>
    </lineage>
</organism>
<evidence type="ECO:0000313" key="4">
    <source>
        <dbReference type="EMBL" id="KAB3535363.1"/>
    </source>
</evidence>
<dbReference type="SUPFAM" id="SSF46785">
    <property type="entry name" value="Winged helix' DNA-binding domain"/>
    <property type="match status" value="1"/>
</dbReference>
<accession>A0A6I0F991</accession>
<dbReference type="RefSeq" id="WP_151860847.1">
    <property type="nucleotide sequence ID" value="NZ_WBZC01000021.1"/>
</dbReference>
<dbReference type="Pfam" id="PF00571">
    <property type="entry name" value="CBS"/>
    <property type="match status" value="2"/>
</dbReference>
<gene>
    <name evidence="4" type="ORF">F8154_06755</name>
</gene>
<dbReference type="InterPro" id="IPR036388">
    <property type="entry name" value="WH-like_DNA-bd_sf"/>
</dbReference>
<dbReference type="PIRSF" id="PIRSF026546">
    <property type="entry name" value="UCP026546_CBS_YqzB"/>
    <property type="match status" value="1"/>
</dbReference>
<dbReference type="Pfam" id="PF08279">
    <property type="entry name" value="HTH_11"/>
    <property type="match status" value="1"/>
</dbReference>